<keyword evidence="3" id="KW-0238">DNA-binding</keyword>
<dbReference type="InterPro" id="IPR017930">
    <property type="entry name" value="Myb_dom"/>
</dbReference>
<dbReference type="FunFam" id="1.10.10.60:FF:000009">
    <property type="entry name" value="transcription factor MYB1R1"/>
    <property type="match status" value="1"/>
</dbReference>
<dbReference type="InterPro" id="IPR006447">
    <property type="entry name" value="Myb_dom_plants"/>
</dbReference>
<dbReference type="GO" id="GO:0005634">
    <property type="term" value="C:nucleus"/>
    <property type="evidence" value="ECO:0007669"/>
    <property type="project" value="UniProtKB-SubCell"/>
</dbReference>
<dbReference type="PANTHER" id="PTHR44042:SF41">
    <property type="entry name" value="DUPLICATED HOMEODOMAIN-LIKE SUPERFAMILY PROTEIN-RELATED"/>
    <property type="match status" value="1"/>
</dbReference>
<dbReference type="CDD" id="cd00167">
    <property type="entry name" value="SANT"/>
    <property type="match status" value="2"/>
</dbReference>
<evidence type="ECO:0000259" key="10">
    <source>
        <dbReference type="PROSITE" id="PS50090"/>
    </source>
</evidence>
<feature type="domain" description="SANT" evidence="11">
    <location>
        <begin position="147"/>
        <end position="195"/>
    </location>
</feature>
<evidence type="ECO:0000256" key="3">
    <source>
        <dbReference type="ARBA" id="ARBA00023125"/>
    </source>
</evidence>
<dbReference type="AlphaFoldDB" id="A0A6P5GYL1"/>
<reference evidence="14" key="2">
    <citation type="submission" date="2025-08" db="UniProtKB">
        <authorList>
            <consortium name="RefSeq"/>
        </authorList>
    </citation>
    <scope>IDENTIFICATION</scope>
    <source>
        <tissue evidence="14">Leaf</tissue>
    </source>
</reference>
<keyword evidence="4" id="KW-0010">Activator</keyword>
<comment type="subcellular location">
    <subcellularLocation>
        <location evidence="1">Nucleus</location>
    </subcellularLocation>
</comment>
<name>A0A6P5GYL1_ANACO</name>
<dbReference type="PROSITE" id="PS51294">
    <property type="entry name" value="HTH_MYB"/>
    <property type="match status" value="1"/>
</dbReference>
<dbReference type="GO" id="GO:0003700">
    <property type="term" value="F:DNA-binding transcription factor activity"/>
    <property type="evidence" value="ECO:0007669"/>
    <property type="project" value="UniProtKB-ARBA"/>
</dbReference>
<dbReference type="GeneID" id="109727943"/>
<dbReference type="PROSITE" id="PS51293">
    <property type="entry name" value="SANT"/>
    <property type="match status" value="2"/>
</dbReference>
<evidence type="ECO:0000256" key="2">
    <source>
        <dbReference type="ARBA" id="ARBA00023015"/>
    </source>
</evidence>
<dbReference type="Pfam" id="PF00249">
    <property type="entry name" value="Myb_DNA-binding"/>
    <property type="match status" value="2"/>
</dbReference>
<dbReference type="FunFam" id="1.10.10.60:FF:000154">
    <property type="entry name" value="Transcription factor SRM1"/>
    <property type="match status" value="1"/>
</dbReference>
<dbReference type="RefSeq" id="XP_020113766.1">
    <property type="nucleotide sequence ID" value="XM_020258177.1"/>
</dbReference>
<keyword evidence="13" id="KW-1185">Reference proteome</keyword>
<evidence type="ECO:0000256" key="4">
    <source>
        <dbReference type="ARBA" id="ARBA00023159"/>
    </source>
</evidence>
<evidence type="ECO:0000313" key="13">
    <source>
        <dbReference type="Proteomes" id="UP000515123"/>
    </source>
</evidence>
<dbReference type="InterPro" id="IPR001005">
    <property type="entry name" value="SANT/Myb"/>
</dbReference>
<feature type="domain" description="HTH myb-type" evidence="12">
    <location>
        <begin position="139"/>
        <end position="195"/>
    </location>
</feature>
<dbReference type="OrthoDB" id="118550at2759"/>
<dbReference type="GO" id="GO:0009739">
    <property type="term" value="P:response to gibberellin"/>
    <property type="evidence" value="ECO:0007669"/>
    <property type="project" value="UniProtKB-ARBA"/>
</dbReference>
<evidence type="ECO:0000256" key="1">
    <source>
        <dbReference type="ARBA" id="ARBA00004123"/>
    </source>
</evidence>
<keyword evidence="6" id="KW-0539">Nucleus</keyword>
<accession>A0A6P5GYL1</accession>
<evidence type="ECO:0000256" key="6">
    <source>
        <dbReference type="ARBA" id="ARBA00023242"/>
    </source>
</evidence>
<dbReference type="NCBIfam" id="TIGR01557">
    <property type="entry name" value="myb_SHAQKYF"/>
    <property type="match status" value="1"/>
</dbReference>
<evidence type="ECO:0000256" key="5">
    <source>
        <dbReference type="ARBA" id="ARBA00023163"/>
    </source>
</evidence>
<sequence>MMKESWMEVLPPTPPHLASRFLSQSRGGGGGGGGAWTQEENKAFEEALARLDRDDPDRWARVAAAIPGKTEGDVIAHYRQLESDVSFIEAGLVPFPRYAHGPSSAFTLDWDDDACCRLDGLTDAYCVAAKRSAGRGPDQERKKGVPWTEKEHKLFLMGLKKYGRGDWRNISRNFVTSRTSTQVASHAQKYFIRLNSGGKDKRRSSIHDITTVNLPDDDRPPSPSQPPVVTTMSSSPAPSSTAISDQISMIVDSKRHNEAATSVLNSSVHSNPFVPSTTFGIDPYGLKLESQDLPRGILNDSFVGW</sequence>
<dbReference type="InterPro" id="IPR017884">
    <property type="entry name" value="SANT_dom"/>
</dbReference>
<reference evidence="13" key="1">
    <citation type="journal article" date="2015" name="Nat. Genet.">
        <title>The pineapple genome and the evolution of CAM photosynthesis.</title>
        <authorList>
            <person name="Ming R."/>
            <person name="VanBuren R."/>
            <person name="Wai C.M."/>
            <person name="Tang H."/>
            <person name="Schatz M.C."/>
            <person name="Bowers J.E."/>
            <person name="Lyons E."/>
            <person name="Wang M.L."/>
            <person name="Chen J."/>
            <person name="Biggers E."/>
            <person name="Zhang J."/>
            <person name="Huang L."/>
            <person name="Zhang L."/>
            <person name="Miao W."/>
            <person name="Zhang J."/>
            <person name="Ye Z."/>
            <person name="Miao C."/>
            <person name="Lin Z."/>
            <person name="Wang H."/>
            <person name="Zhou H."/>
            <person name="Yim W.C."/>
            <person name="Priest H.D."/>
            <person name="Zheng C."/>
            <person name="Woodhouse M."/>
            <person name="Edger P.P."/>
            <person name="Guyot R."/>
            <person name="Guo H.B."/>
            <person name="Guo H."/>
            <person name="Zheng G."/>
            <person name="Singh R."/>
            <person name="Sharma A."/>
            <person name="Min X."/>
            <person name="Zheng Y."/>
            <person name="Lee H."/>
            <person name="Gurtowski J."/>
            <person name="Sedlazeck F.J."/>
            <person name="Harkess A."/>
            <person name="McKain M.R."/>
            <person name="Liao Z."/>
            <person name="Fang J."/>
            <person name="Liu J."/>
            <person name="Zhang X."/>
            <person name="Zhang Q."/>
            <person name="Hu W."/>
            <person name="Qin Y."/>
            <person name="Wang K."/>
            <person name="Chen L.Y."/>
            <person name="Shirley N."/>
            <person name="Lin Y.R."/>
            <person name="Liu L.Y."/>
            <person name="Hernandez A.G."/>
            <person name="Wright C.L."/>
            <person name="Bulone V."/>
            <person name="Tuskan G.A."/>
            <person name="Heath K."/>
            <person name="Zee F."/>
            <person name="Moore P.H."/>
            <person name="Sunkar R."/>
            <person name="Leebens-Mack J.H."/>
            <person name="Mockler T."/>
            <person name="Bennetzen J.L."/>
            <person name="Freeling M."/>
            <person name="Sankoff D."/>
            <person name="Paterson A.H."/>
            <person name="Zhu X."/>
            <person name="Yang X."/>
            <person name="Smith J.A."/>
            <person name="Cushman J.C."/>
            <person name="Paull R.E."/>
            <person name="Yu Q."/>
        </authorList>
    </citation>
    <scope>NUCLEOTIDE SEQUENCE [LARGE SCALE GENOMIC DNA]</scope>
    <source>
        <strain evidence="13">cv. F153</strain>
    </source>
</reference>
<evidence type="ECO:0000256" key="7">
    <source>
        <dbReference type="ARBA" id="ARBA00068153"/>
    </source>
</evidence>
<feature type="domain" description="Myb-like" evidence="10">
    <location>
        <begin position="34"/>
        <end position="82"/>
    </location>
</feature>
<evidence type="ECO:0000256" key="9">
    <source>
        <dbReference type="SAM" id="MobiDB-lite"/>
    </source>
</evidence>
<evidence type="ECO:0000256" key="8">
    <source>
        <dbReference type="ARBA" id="ARBA00076145"/>
    </source>
</evidence>
<dbReference type="GO" id="GO:0009744">
    <property type="term" value="P:response to sucrose"/>
    <property type="evidence" value="ECO:0007669"/>
    <property type="project" value="UniProtKB-ARBA"/>
</dbReference>
<dbReference type="SMART" id="SM00717">
    <property type="entry name" value="SANT"/>
    <property type="match status" value="2"/>
</dbReference>
<feature type="compositionally biased region" description="Low complexity" evidence="9">
    <location>
        <begin position="227"/>
        <end position="242"/>
    </location>
</feature>
<dbReference type="GO" id="GO:0003677">
    <property type="term" value="F:DNA binding"/>
    <property type="evidence" value="ECO:0007669"/>
    <property type="project" value="UniProtKB-KW"/>
</dbReference>
<protein>
    <recommendedName>
        <fullName evidence="7">Transcription factor MYBS1</fullName>
    </recommendedName>
    <alternativeName>
        <fullName evidence="8">Myb-related protein S1</fullName>
    </alternativeName>
</protein>
<dbReference type="Gramene" id="Aco015386.1.mrna1">
    <property type="protein sequence ID" value="Aco015386.1.mrna1"/>
    <property type="gene ID" value="Aco015386.1.path1"/>
</dbReference>
<keyword evidence="2" id="KW-0805">Transcription regulation</keyword>
<keyword evidence="5" id="KW-0804">Transcription</keyword>
<dbReference type="Gene3D" id="1.10.10.60">
    <property type="entry name" value="Homeodomain-like"/>
    <property type="match status" value="2"/>
</dbReference>
<dbReference type="PROSITE" id="PS50090">
    <property type="entry name" value="MYB_LIKE"/>
    <property type="match status" value="2"/>
</dbReference>
<feature type="domain" description="SANT" evidence="11">
    <location>
        <begin position="31"/>
        <end position="86"/>
    </location>
</feature>
<evidence type="ECO:0000313" key="14">
    <source>
        <dbReference type="RefSeq" id="XP_020113766.1"/>
    </source>
</evidence>
<gene>
    <name evidence="14" type="primary">LOC109727943</name>
</gene>
<evidence type="ECO:0000259" key="12">
    <source>
        <dbReference type="PROSITE" id="PS51294"/>
    </source>
</evidence>
<feature type="domain" description="Myb-like" evidence="10">
    <location>
        <begin position="139"/>
        <end position="191"/>
    </location>
</feature>
<dbReference type="Proteomes" id="UP000515123">
    <property type="component" value="Linkage group 23"/>
</dbReference>
<dbReference type="SUPFAM" id="SSF46689">
    <property type="entry name" value="Homeodomain-like"/>
    <property type="match status" value="2"/>
</dbReference>
<organism evidence="13 14">
    <name type="scientific">Ananas comosus</name>
    <name type="common">Pineapple</name>
    <name type="synonym">Ananas ananas</name>
    <dbReference type="NCBI Taxonomy" id="4615"/>
    <lineage>
        <taxon>Eukaryota</taxon>
        <taxon>Viridiplantae</taxon>
        <taxon>Streptophyta</taxon>
        <taxon>Embryophyta</taxon>
        <taxon>Tracheophyta</taxon>
        <taxon>Spermatophyta</taxon>
        <taxon>Magnoliopsida</taxon>
        <taxon>Liliopsida</taxon>
        <taxon>Poales</taxon>
        <taxon>Bromeliaceae</taxon>
        <taxon>Bromelioideae</taxon>
        <taxon>Ananas</taxon>
    </lineage>
</organism>
<dbReference type="PANTHER" id="PTHR44042">
    <property type="entry name" value="DUPLICATED HOMEODOMAIN-LIKE SUPERFAMILY PROTEIN-RELATED"/>
    <property type="match status" value="1"/>
</dbReference>
<feature type="region of interest" description="Disordered" evidence="9">
    <location>
        <begin position="211"/>
        <end position="242"/>
    </location>
</feature>
<proteinExistence type="predicted"/>
<dbReference type="InterPro" id="IPR009057">
    <property type="entry name" value="Homeodomain-like_sf"/>
</dbReference>
<evidence type="ECO:0000259" key="11">
    <source>
        <dbReference type="PROSITE" id="PS51293"/>
    </source>
</evidence>